<evidence type="ECO:0000313" key="2">
    <source>
        <dbReference type="EMBL" id="KAJ7211232.1"/>
    </source>
</evidence>
<feature type="region of interest" description="Disordered" evidence="1">
    <location>
        <begin position="656"/>
        <end position="689"/>
    </location>
</feature>
<gene>
    <name evidence="2" type="ORF">GGX14DRAFT_565108</name>
</gene>
<dbReference type="EMBL" id="JARJCW010000026">
    <property type="protein sequence ID" value="KAJ7211232.1"/>
    <property type="molecule type" value="Genomic_DNA"/>
</dbReference>
<evidence type="ECO:0000256" key="1">
    <source>
        <dbReference type="SAM" id="MobiDB-lite"/>
    </source>
</evidence>
<name>A0AAD6VGD1_9AGAR</name>
<proteinExistence type="predicted"/>
<evidence type="ECO:0000313" key="3">
    <source>
        <dbReference type="Proteomes" id="UP001219525"/>
    </source>
</evidence>
<protein>
    <submittedName>
        <fullName evidence="2">Uncharacterized protein</fullName>
    </submittedName>
</protein>
<comment type="caution">
    <text evidence="2">The sequence shown here is derived from an EMBL/GenBank/DDBJ whole genome shotgun (WGS) entry which is preliminary data.</text>
</comment>
<dbReference type="AlphaFoldDB" id="A0AAD6VGD1"/>
<reference evidence="2" key="1">
    <citation type="submission" date="2023-03" db="EMBL/GenBank/DDBJ databases">
        <title>Massive genome expansion in bonnet fungi (Mycena s.s.) driven by repeated elements and novel gene families across ecological guilds.</title>
        <authorList>
            <consortium name="Lawrence Berkeley National Laboratory"/>
            <person name="Harder C.B."/>
            <person name="Miyauchi S."/>
            <person name="Viragh M."/>
            <person name="Kuo A."/>
            <person name="Thoen E."/>
            <person name="Andreopoulos B."/>
            <person name="Lu D."/>
            <person name="Skrede I."/>
            <person name="Drula E."/>
            <person name="Henrissat B."/>
            <person name="Morin E."/>
            <person name="Kohler A."/>
            <person name="Barry K."/>
            <person name="LaButti K."/>
            <person name="Morin E."/>
            <person name="Salamov A."/>
            <person name="Lipzen A."/>
            <person name="Mereny Z."/>
            <person name="Hegedus B."/>
            <person name="Baldrian P."/>
            <person name="Stursova M."/>
            <person name="Weitz H."/>
            <person name="Taylor A."/>
            <person name="Grigoriev I.V."/>
            <person name="Nagy L.G."/>
            <person name="Martin F."/>
            <person name="Kauserud H."/>
        </authorList>
    </citation>
    <scope>NUCLEOTIDE SEQUENCE</scope>
    <source>
        <strain evidence="2">9144</strain>
    </source>
</reference>
<organism evidence="2 3">
    <name type="scientific">Mycena pura</name>
    <dbReference type="NCBI Taxonomy" id="153505"/>
    <lineage>
        <taxon>Eukaryota</taxon>
        <taxon>Fungi</taxon>
        <taxon>Dikarya</taxon>
        <taxon>Basidiomycota</taxon>
        <taxon>Agaricomycotina</taxon>
        <taxon>Agaricomycetes</taxon>
        <taxon>Agaricomycetidae</taxon>
        <taxon>Agaricales</taxon>
        <taxon>Marasmiineae</taxon>
        <taxon>Mycenaceae</taxon>
        <taxon>Mycena</taxon>
    </lineage>
</organism>
<keyword evidence="3" id="KW-1185">Reference proteome</keyword>
<sequence length="899" mass="104115">MDLDPADINPDPLPVVVDLDFEPPAVALSPNLASDEYPKLPAIYIITEPHPNDLSAACEILSLCDPIHRQGDLAEHKRVENLIDASRPFAPWRTLSDFEYTETAVKGLLKPKFIDIQLKGMTGSWLGGNGSITMKDYRDYRRVLTQSHVGGVQFHKATVQATLWGVEKKYTFFYRDPWEWIHSLVTDPALARVTAWKSRRMFYCEDGHRERFIAEPWTAERWYEVDTELPLPNPYPNCWLPLHIWLDKGLVTKHVKMFPIVLRPLWLPSEIRNASGNGGGVFLGFMVTVKDPGNPRDRSEKANYEFAQFKREIYQQVLDIMFSSLYGRSWRGEVVTCGDGISRVLYPGFLIESLDFEEAWNFTCCRSGRAKFPCPRCLVSQEMLHYLQRNFKLRTSSDMRAVINRARNAPNATQKEKILMEHGLHDIVHFMWNFRFSDPYQAVSYDLLHFDESGKWGHHLWPLILEQLEEMRLLTEMTKIMGQFPRWRNLKHINDLATKDFTDGQTHLDILKCIVFVLVQLLPAECPLIHCTRTLLQFRMMGGLRGMLDSRIEVFKKFIGSYEYWCKKVTEVYGKNFCFPKQHFVAHAVQDILCKGVMRNATTRTGEGFHQEIAQHYGKTNCREAEGQITAEDEDQEAVARTRLIVNDFFQHLKSEGADDDETKNAQNEATQFQQKSNPHIPKSKLPPASPNHHWIFGSVLRYGDSRTFGDLHADDDPAYDSFDHRLRDFLHSQFPEEYLTGEDTIQIEIFRCVRITFQSKDDWTECEDILRCNKNWFNCGARYDCVLFNQDEPGLACARLRSLIRCKLPSSRIVDLAIVQAMRKSKWRPRTAWDGCTVFDEEKNFSFLLMEYVIRGALLVPVRPSPPSRPHSRLHFFVDVLDGDMFLRALNATTHVCF</sequence>
<dbReference type="Proteomes" id="UP001219525">
    <property type="component" value="Unassembled WGS sequence"/>
</dbReference>
<dbReference type="InterPro" id="IPR041078">
    <property type="entry name" value="Plavaka"/>
</dbReference>
<accession>A0AAD6VGD1</accession>
<feature type="compositionally biased region" description="Polar residues" evidence="1">
    <location>
        <begin position="665"/>
        <end position="678"/>
    </location>
</feature>
<dbReference type="Pfam" id="PF18759">
    <property type="entry name" value="Plavaka"/>
    <property type="match status" value="1"/>
</dbReference>